<dbReference type="HOGENOM" id="CLU_1267505_0_0_1"/>
<gene>
    <name evidence="2" type="ORF">RirG_109700</name>
</gene>
<name>A0A015JEM7_RHIIW</name>
<accession>A0A015JEM7</accession>
<evidence type="ECO:0000259" key="1">
    <source>
        <dbReference type="Pfam" id="PF04937"/>
    </source>
</evidence>
<protein>
    <recommendedName>
        <fullName evidence="1">DUF659 domain-containing protein</fullName>
    </recommendedName>
</protein>
<organism evidence="2 3">
    <name type="scientific">Rhizophagus irregularis (strain DAOM 197198w)</name>
    <name type="common">Glomus intraradices</name>
    <dbReference type="NCBI Taxonomy" id="1432141"/>
    <lineage>
        <taxon>Eukaryota</taxon>
        <taxon>Fungi</taxon>
        <taxon>Fungi incertae sedis</taxon>
        <taxon>Mucoromycota</taxon>
        <taxon>Glomeromycotina</taxon>
        <taxon>Glomeromycetes</taxon>
        <taxon>Glomerales</taxon>
        <taxon>Glomeraceae</taxon>
        <taxon>Rhizophagus</taxon>
    </lineage>
</organism>
<reference evidence="2 3" key="1">
    <citation type="submission" date="2014-02" db="EMBL/GenBank/DDBJ databases">
        <title>Single nucleus genome sequencing reveals high similarity among nuclei of an endomycorrhizal fungus.</title>
        <authorList>
            <person name="Lin K."/>
            <person name="Geurts R."/>
            <person name="Zhang Z."/>
            <person name="Limpens E."/>
            <person name="Saunders D.G."/>
            <person name="Mu D."/>
            <person name="Pang E."/>
            <person name="Cao H."/>
            <person name="Cha H."/>
            <person name="Lin T."/>
            <person name="Zhou Q."/>
            <person name="Shang Y."/>
            <person name="Li Y."/>
            <person name="Ivanov S."/>
            <person name="Sharma T."/>
            <person name="Velzen R.V."/>
            <person name="Ruijter N.D."/>
            <person name="Aanen D.K."/>
            <person name="Win J."/>
            <person name="Kamoun S."/>
            <person name="Bisseling T."/>
            <person name="Huang S."/>
        </authorList>
    </citation>
    <scope>NUCLEOTIDE SEQUENCE [LARGE SCALE GENOMIC DNA]</scope>
    <source>
        <strain evidence="3">DAOM197198w</strain>
    </source>
</reference>
<comment type="caution">
    <text evidence="2">The sequence shown here is derived from an EMBL/GenBank/DDBJ whole genome shotgun (WGS) entry which is preliminary data.</text>
</comment>
<proteinExistence type="predicted"/>
<evidence type="ECO:0000313" key="3">
    <source>
        <dbReference type="Proteomes" id="UP000022910"/>
    </source>
</evidence>
<dbReference type="OrthoDB" id="2445699at2759"/>
<dbReference type="AlphaFoldDB" id="A0A015JEM7"/>
<dbReference type="Proteomes" id="UP000022910">
    <property type="component" value="Unassembled WGS sequence"/>
</dbReference>
<evidence type="ECO:0000313" key="2">
    <source>
        <dbReference type="EMBL" id="EXX67937.1"/>
    </source>
</evidence>
<keyword evidence="3" id="KW-1185">Reference proteome</keyword>
<sequence>MEINEFDENIVSSKRLRRESTGSVHSAITSISLRSSNNSSVGTLDSFITRPLATRSFTKGEQAIFEKLMIQATVSAGFPLRWVENKKVQELFHFLNPALILPGRKTLGGRILNDESKILENEMTKKLMNDSVGVTLAFDGWTNVLNQNILGSVFITSEGEVIIWKAVDVSSELERWKEVIEKTETMFKEINKMGVNLISVVTDSAPSYAAARYICIFF</sequence>
<dbReference type="Pfam" id="PF04937">
    <property type="entry name" value="DUF659"/>
    <property type="match status" value="1"/>
</dbReference>
<feature type="domain" description="DUF659" evidence="1">
    <location>
        <begin position="103"/>
        <end position="211"/>
    </location>
</feature>
<dbReference type="InterPro" id="IPR007021">
    <property type="entry name" value="DUF659"/>
</dbReference>
<dbReference type="EMBL" id="JEMT01017476">
    <property type="protein sequence ID" value="EXX67937.1"/>
    <property type="molecule type" value="Genomic_DNA"/>
</dbReference>